<dbReference type="SMART" id="SM00631">
    <property type="entry name" value="Zn_pept"/>
    <property type="match status" value="1"/>
</dbReference>
<feature type="domain" description="Peptidase M14" evidence="8">
    <location>
        <begin position="42"/>
        <end position="263"/>
    </location>
</feature>
<gene>
    <name evidence="9" type="ORF">UJA718_LOCUS11734</name>
</gene>
<protein>
    <recommendedName>
        <fullName evidence="8">Peptidase M14 domain-containing protein</fullName>
    </recommendedName>
</protein>
<evidence type="ECO:0000259" key="8">
    <source>
        <dbReference type="PROSITE" id="PS52035"/>
    </source>
</evidence>
<dbReference type="GO" id="GO:0016485">
    <property type="term" value="P:protein processing"/>
    <property type="evidence" value="ECO:0007669"/>
    <property type="project" value="TreeGrafter"/>
</dbReference>
<dbReference type="GO" id="GO:0006518">
    <property type="term" value="P:peptide metabolic process"/>
    <property type="evidence" value="ECO:0007669"/>
    <property type="project" value="TreeGrafter"/>
</dbReference>
<name>A0A820H3L9_9BILA</name>
<dbReference type="PROSITE" id="PS52035">
    <property type="entry name" value="PEPTIDASE_M14"/>
    <property type="match status" value="1"/>
</dbReference>
<dbReference type="GO" id="GO:0004181">
    <property type="term" value="F:metallocarboxypeptidase activity"/>
    <property type="evidence" value="ECO:0007669"/>
    <property type="project" value="InterPro"/>
</dbReference>
<keyword evidence="3" id="KW-0378">Hydrolase</keyword>
<comment type="similarity">
    <text evidence="2 6">Belongs to the peptidase M14 family.</text>
</comment>
<keyword evidence="3" id="KW-0121">Carboxypeptidase</keyword>
<comment type="caution">
    <text evidence="6">Lacks conserved residue(s) required for the propagation of feature annotation.</text>
</comment>
<keyword evidence="5" id="KW-0862">Zinc</keyword>
<keyword evidence="4" id="KW-0479">Metal-binding</keyword>
<dbReference type="PRINTS" id="PR00765">
    <property type="entry name" value="CRBOXYPTASEA"/>
</dbReference>
<dbReference type="InterPro" id="IPR057246">
    <property type="entry name" value="CARBOXYPEPT_ZN_1"/>
</dbReference>
<dbReference type="SUPFAM" id="SSF53187">
    <property type="entry name" value="Zn-dependent exopeptidases"/>
    <property type="match status" value="1"/>
</dbReference>
<dbReference type="PROSITE" id="PS00133">
    <property type="entry name" value="CARBOXYPEPT_ZN_2"/>
    <property type="match status" value="1"/>
</dbReference>
<dbReference type="InterPro" id="IPR057247">
    <property type="entry name" value="CARBOXYPEPT_ZN_2"/>
</dbReference>
<evidence type="ECO:0000256" key="6">
    <source>
        <dbReference type="PROSITE-ProRule" id="PRU01379"/>
    </source>
</evidence>
<dbReference type="EMBL" id="CAJOBP010001466">
    <property type="protein sequence ID" value="CAF4286569.1"/>
    <property type="molecule type" value="Genomic_DNA"/>
</dbReference>
<keyword evidence="10" id="KW-1185">Reference proteome</keyword>
<evidence type="ECO:0000256" key="5">
    <source>
        <dbReference type="ARBA" id="ARBA00022833"/>
    </source>
</evidence>
<evidence type="ECO:0000256" key="7">
    <source>
        <dbReference type="SAM" id="SignalP"/>
    </source>
</evidence>
<keyword evidence="3" id="KW-0645">Protease</keyword>
<accession>A0A820H3L9</accession>
<dbReference type="GO" id="GO:0008270">
    <property type="term" value="F:zinc ion binding"/>
    <property type="evidence" value="ECO:0007669"/>
    <property type="project" value="InterPro"/>
</dbReference>
<feature type="signal peptide" evidence="7">
    <location>
        <begin position="1"/>
        <end position="22"/>
    </location>
</feature>
<evidence type="ECO:0000313" key="10">
    <source>
        <dbReference type="Proteomes" id="UP000663873"/>
    </source>
</evidence>
<evidence type="ECO:0000256" key="4">
    <source>
        <dbReference type="ARBA" id="ARBA00022723"/>
    </source>
</evidence>
<evidence type="ECO:0000313" key="9">
    <source>
        <dbReference type="EMBL" id="CAF4286569.1"/>
    </source>
</evidence>
<keyword evidence="7" id="KW-0732">Signal</keyword>
<feature type="chain" id="PRO_5032505967" description="Peptidase M14 domain-containing protein" evidence="7">
    <location>
        <begin position="23"/>
        <end position="263"/>
    </location>
</feature>
<dbReference type="Proteomes" id="UP000663873">
    <property type="component" value="Unassembled WGS sequence"/>
</dbReference>
<dbReference type="Pfam" id="PF00246">
    <property type="entry name" value="Peptidase_M14"/>
    <property type="match status" value="1"/>
</dbReference>
<dbReference type="AlphaFoldDB" id="A0A820H3L9"/>
<reference evidence="9" key="1">
    <citation type="submission" date="2021-02" db="EMBL/GenBank/DDBJ databases">
        <authorList>
            <person name="Nowell W R."/>
        </authorList>
    </citation>
    <scope>NUCLEOTIDE SEQUENCE</scope>
</reference>
<dbReference type="GO" id="GO:0005615">
    <property type="term" value="C:extracellular space"/>
    <property type="evidence" value="ECO:0007669"/>
    <property type="project" value="TreeGrafter"/>
</dbReference>
<dbReference type="PROSITE" id="PS00132">
    <property type="entry name" value="CARBOXYPEPT_ZN_1"/>
    <property type="match status" value="1"/>
</dbReference>
<sequence>MYINWHCLSFVIILSFSSNIVCQRSSPLKIEKDTAVYELLTEYHHYSELDRLLQKWQSDYSKIAKAFNVGKSITGRNLLVMRLTSPLGTDIENEQDENQLLKPKFKYVANMHGDETIGREMMIALIYYLLLNSKSDARVNRLLSTTDIYIMPSMNPDGFENAVAGLCESPNMNGRGNGMKVDLNRDFPSQFAPLQKLINGTSVDLFYERQPETIALMKWILKENFVLSANLHGGSLVASYPFDETIHHVDHTYSASPDDSLFR</sequence>
<dbReference type="InterPro" id="IPR050753">
    <property type="entry name" value="Peptidase_M14_domain"/>
</dbReference>
<proteinExistence type="inferred from homology"/>
<feature type="non-terminal residue" evidence="9">
    <location>
        <position position="1"/>
    </location>
</feature>
<evidence type="ECO:0000256" key="2">
    <source>
        <dbReference type="ARBA" id="ARBA00005988"/>
    </source>
</evidence>
<organism evidence="9 10">
    <name type="scientific">Rotaria socialis</name>
    <dbReference type="NCBI Taxonomy" id="392032"/>
    <lineage>
        <taxon>Eukaryota</taxon>
        <taxon>Metazoa</taxon>
        <taxon>Spiralia</taxon>
        <taxon>Gnathifera</taxon>
        <taxon>Rotifera</taxon>
        <taxon>Eurotatoria</taxon>
        <taxon>Bdelloidea</taxon>
        <taxon>Philodinida</taxon>
        <taxon>Philodinidae</taxon>
        <taxon>Rotaria</taxon>
    </lineage>
</organism>
<dbReference type="PANTHER" id="PTHR11532:SF57">
    <property type="entry name" value="CARBOXYPEPTIDASE D, B"/>
    <property type="match status" value="1"/>
</dbReference>
<dbReference type="PANTHER" id="PTHR11532">
    <property type="entry name" value="PROTEASE M14 CARBOXYPEPTIDASE"/>
    <property type="match status" value="1"/>
</dbReference>
<evidence type="ECO:0000256" key="3">
    <source>
        <dbReference type="ARBA" id="ARBA00022645"/>
    </source>
</evidence>
<dbReference type="Gene3D" id="3.40.630.10">
    <property type="entry name" value="Zn peptidases"/>
    <property type="match status" value="1"/>
</dbReference>
<comment type="cofactor">
    <cofactor evidence="1">
        <name>Zn(2+)</name>
        <dbReference type="ChEBI" id="CHEBI:29105"/>
    </cofactor>
</comment>
<dbReference type="InterPro" id="IPR000834">
    <property type="entry name" value="Peptidase_M14"/>
</dbReference>
<comment type="caution">
    <text evidence="9">The sequence shown here is derived from an EMBL/GenBank/DDBJ whole genome shotgun (WGS) entry which is preliminary data.</text>
</comment>
<evidence type="ECO:0000256" key="1">
    <source>
        <dbReference type="ARBA" id="ARBA00001947"/>
    </source>
</evidence>